<dbReference type="InterPro" id="IPR036457">
    <property type="entry name" value="PPM-type-like_dom_sf"/>
</dbReference>
<dbReference type="SUPFAM" id="SSF81606">
    <property type="entry name" value="PP2C-like"/>
    <property type="match status" value="1"/>
</dbReference>
<dbReference type="AlphaFoldDB" id="A0A183E6X9"/>
<reference evidence="1" key="1">
    <citation type="submission" date="2016-06" db="UniProtKB">
        <authorList>
            <consortium name="WormBaseParasite"/>
        </authorList>
    </citation>
    <scope>IDENTIFICATION</scope>
</reference>
<dbReference type="WBParaSite" id="GPUH_0001674201-mRNA-1">
    <property type="protein sequence ID" value="GPUH_0001674201-mRNA-1"/>
    <property type="gene ID" value="GPUH_0001674201"/>
</dbReference>
<accession>A0A183E6X9</accession>
<name>A0A183E6X9_9BILA</name>
<organism evidence="1">
    <name type="scientific">Gongylonema pulchrum</name>
    <dbReference type="NCBI Taxonomy" id="637853"/>
    <lineage>
        <taxon>Eukaryota</taxon>
        <taxon>Metazoa</taxon>
        <taxon>Ecdysozoa</taxon>
        <taxon>Nematoda</taxon>
        <taxon>Chromadorea</taxon>
        <taxon>Rhabditida</taxon>
        <taxon>Spirurina</taxon>
        <taxon>Spiruromorpha</taxon>
        <taxon>Spiruroidea</taxon>
        <taxon>Gongylonematidae</taxon>
        <taxon>Gongylonema</taxon>
    </lineage>
</organism>
<sequence>LTDKQLCLILGSDGVSTVMRNNQLVQIVRTYEKLGPSKDGRLQNHSRLLLRYTLRAWGTMRADNISLITDGRLQNHSRLLLRYTLRAWGTMRADNISLITVIFDKPDTVFQSTAILNSDDNMNLDAALTEYENSAIVIGPEHCQQIETLPIDLFYIGLTDPLRAVMEYKGPGFVRDIKKTLDYIEVPVVPAATPRILSVSELLALTRRPDNACGVAVEKPKDESIAETTQEHKKDDENMICATVVVDLQGKISTIDNNPTNSEV</sequence>
<evidence type="ECO:0000313" key="1">
    <source>
        <dbReference type="WBParaSite" id="GPUH_0001674201-mRNA-1"/>
    </source>
</evidence>
<protein>
    <submittedName>
        <fullName evidence="1">VWFA domain-containing protein</fullName>
    </submittedName>
</protein>
<dbReference type="Gene3D" id="3.60.40.10">
    <property type="entry name" value="PPM-type phosphatase domain"/>
    <property type="match status" value="1"/>
</dbReference>
<proteinExistence type="predicted"/>